<name>A0A6J5BE44_9BURK</name>
<dbReference type="GeneID" id="97042353"/>
<dbReference type="Proteomes" id="UP000494255">
    <property type="component" value="Unassembled WGS sequence"/>
</dbReference>
<dbReference type="NCBIfam" id="NF045512">
    <property type="entry name" value="PyrPipCarbRedLhpI"/>
    <property type="match status" value="1"/>
</dbReference>
<evidence type="ECO:0000313" key="1">
    <source>
        <dbReference type="EMBL" id="CAB3702887.1"/>
    </source>
</evidence>
<dbReference type="InterPro" id="IPR003462">
    <property type="entry name" value="ODC_Mu_crystall"/>
</dbReference>
<dbReference type="EC" id="1.5.1.49" evidence="1"/>
<dbReference type="InterPro" id="IPR053444">
    <property type="entry name" value="Pyr2C_reductase-like"/>
</dbReference>
<dbReference type="PANTHER" id="PTHR13812:SF19">
    <property type="entry name" value="KETIMINE REDUCTASE MU-CRYSTALLIN"/>
    <property type="match status" value="1"/>
</dbReference>
<dbReference type="InterPro" id="IPR023401">
    <property type="entry name" value="ODC_N"/>
</dbReference>
<proteinExistence type="predicted"/>
<accession>A0A6J5BE44</accession>
<reference evidence="1 2" key="1">
    <citation type="submission" date="2020-04" db="EMBL/GenBank/DDBJ databases">
        <authorList>
            <person name="De Canck E."/>
        </authorList>
    </citation>
    <scope>NUCLEOTIDE SEQUENCE [LARGE SCALE GENOMIC DNA]</scope>
    <source>
        <strain evidence="1 2">LMG 24238</strain>
    </source>
</reference>
<dbReference type="PIRSF" id="PIRSF001439">
    <property type="entry name" value="CryM"/>
    <property type="match status" value="1"/>
</dbReference>
<keyword evidence="2" id="KW-1185">Reference proteome</keyword>
<evidence type="ECO:0000313" key="2">
    <source>
        <dbReference type="Proteomes" id="UP000494255"/>
    </source>
</evidence>
<dbReference type="EMBL" id="CADIKC010000004">
    <property type="protein sequence ID" value="CAB3702887.1"/>
    <property type="molecule type" value="Genomic_DNA"/>
</dbReference>
<gene>
    <name evidence="1" type="primary">ocd</name>
    <name evidence="1" type="ORF">LMG24238_03740</name>
</gene>
<keyword evidence="1" id="KW-0560">Oxidoreductase</keyword>
<dbReference type="Pfam" id="PF02423">
    <property type="entry name" value="OCD_Mu_crystall"/>
    <property type="match status" value="1"/>
</dbReference>
<dbReference type="Gene3D" id="3.40.50.720">
    <property type="entry name" value="NAD(P)-binding Rossmann-like Domain"/>
    <property type="match status" value="1"/>
</dbReference>
<dbReference type="AlphaFoldDB" id="A0A6J5BE44"/>
<sequence>MTRPTTQIFDAAATAQLIPYATLVDALRRASIDYAQQRIVSPERLVVPLNEGGIMLSMPATAPDLAIHKLVNVCASNRARGIPTIHGQVMAFDADTGETLFILDGPTVTGRRTAAMSMLGVHTFASAKPREFLLIGTGTQAVNHLEAIGELFPDARVWVKGSAPARAEAFCAAHGAQGAQGGSARQLQPLADPNAAIPDSVDVVIALTTSKQAVYDEAARANRLVIGVGAFTPAMVEIGARTIAGSALFVDDEAGARHEAGDFIQAGVDWARVGGIATVVGNAALLPSKQPIVFKSVGCAAWDLAACRVAREALSGG</sequence>
<dbReference type="SUPFAM" id="SSF51735">
    <property type="entry name" value="NAD(P)-binding Rossmann-fold domains"/>
    <property type="match status" value="1"/>
</dbReference>
<organism evidence="1 2">
    <name type="scientific">Paraburkholderia sediminicola</name>
    <dbReference type="NCBI Taxonomy" id="458836"/>
    <lineage>
        <taxon>Bacteria</taxon>
        <taxon>Pseudomonadati</taxon>
        <taxon>Pseudomonadota</taxon>
        <taxon>Betaproteobacteria</taxon>
        <taxon>Burkholderiales</taxon>
        <taxon>Burkholderiaceae</taxon>
        <taxon>Paraburkholderia</taxon>
    </lineage>
</organism>
<dbReference type="NCBIfam" id="NF005603">
    <property type="entry name" value="PRK07340.1"/>
    <property type="match status" value="1"/>
</dbReference>
<dbReference type="RefSeq" id="WP_175051733.1">
    <property type="nucleotide sequence ID" value="NZ_CADIKC010000004.1"/>
</dbReference>
<dbReference type="Gene3D" id="3.30.1780.10">
    <property type="entry name" value="ornithine cyclodeaminase, domain 1"/>
    <property type="match status" value="1"/>
</dbReference>
<dbReference type="GO" id="GO:0016491">
    <property type="term" value="F:oxidoreductase activity"/>
    <property type="evidence" value="ECO:0007669"/>
    <property type="project" value="UniProtKB-KW"/>
</dbReference>
<protein>
    <submittedName>
        <fullName evidence="1">Delta(1)-pyrroline-2-carboxylate reductase 1</fullName>
        <ecNumber evidence="1">1.5.1.49</ecNumber>
    </submittedName>
</protein>
<dbReference type="InterPro" id="IPR036291">
    <property type="entry name" value="NAD(P)-bd_dom_sf"/>
</dbReference>
<dbReference type="GO" id="GO:0005737">
    <property type="term" value="C:cytoplasm"/>
    <property type="evidence" value="ECO:0007669"/>
    <property type="project" value="TreeGrafter"/>
</dbReference>
<dbReference type="PANTHER" id="PTHR13812">
    <property type="entry name" value="KETIMINE REDUCTASE MU-CRYSTALLIN"/>
    <property type="match status" value="1"/>
</dbReference>